<name>A0A318J4R4_9BURK</name>
<dbReference type="EMBL" id="QJKB01000005">
    <property type="protein sequence ID" value="PXX42654.1"/>
    <property type="molecule type" value="Genomic_DNA"/>
</dbReference>
<proteinExistence type="predicted"/>
<evidence type="ECO:0000259" key="1">
    <source>
        <dbReference type="Pfam" id="PF03551"/>
    </source>
</evidence>
<dbReference type="InterPro" id="IPR036390">
    <property type="entry name" value="WH_DNA-bd_sf"/>
</dbReference>
<feature type="domain" description="Transcription regulator PadR N-terminal" evidence="1">
    <location>
        <begin position="20"/>
        <end position="88"/>
    </location>
</feature>
<dbReference type="PANTHER" id="PTHR33169:SF13">
    <property type="entry name" value="PADR-FAMILY TRANSCRIPTIONAL REGULATOR"/>
    <property type="match status" value="1"/>
</dbReference>
<dbReference type="Pfam" id="PF03551">
    <property type="entry name" value="PadR"/>
    <property type="match status" value="1"/>
</dbReference>
<comment type="caution">
    <text evidence="2">The sequence shown here is derived from an EMBL/GenBank/DDBJ whole genome shotgun (WGS) entry which is preliminary data.</text>
</comment>
<protein>
    <submittedName>
        <fullName evidence="2">PadR family transcriptional regulator</fullName>
    </submittedName>
</protein>
<evidence type="ECO:0000313" key="3">
    <source>
        <dbReference type="Proteomes" id="UP000247792"/>
    </source>
</evidence>
<dbReference type="InterPro" id="IPR052509">
    <property type="entry name" value="Metal_resp_DNA-bind_regulator"/>
</dbReference>
<sequence length="113" mass="12891">MSDINYSKYLPLSEATFYVLVVLTEPLHGYAIMQKVEDISEGNVVIGPGTLYGAFATLEKQGLITKVREEERRKYYELSDKGRLVLAEQIRRMEIMFRNAQFALPKLKMGAAK</sequence>
<organism evidence="2 3">
    <name type="scientific">Undibacterium pigrum</name>
    <dbReference type="NCBI Taxonomy" id="401470"/>
    <lineage>
        <taxon>Bacteria</taxon>
        <taxon>Pseudomonadati</taxon>
        <taxon>Pseudomonadota</taxon>
        <taxon>Betaproteobacteria</taxon>
        <taxon>Burkholderiales</taxon>
        <taxon>Oxalobacteraceae</taxon>
        <taxon>Undibacterium</taxon>
    </lineage>
</organism>
<accession>A0A318J4R4</accession>
<dbReference type="InterPro" id="IPR005149">
    <property type="entry name" value="Tscrpt_reg_PadR_N"/>
</dbReference>
<dbReference type="Proteomes" id="UP000247792">
    <property type="component" value="Unassembled WGS sequence"/>
</dbReference>
<dbReference type="InterPro" id="IPR036388">
    <property type="entry name" value="WH-like_DNA-bd_sf"/>
</dbReference>
<dbReference type="PANTHER" id="PTHR33169">
    <property type="entry name" value="PADR-FAMILY TRANSCRIPTIONAL REGULATOR"/>
    <property type="match status" value="1"/>
</dbReference>
<dbReference type="RefSeq" id="WP_110256186.1">
    <property type="nucleotide sequence ID" value="NZ_QJKB01000005.1"/>
</dbReference>
<dbReference type="SUPFAM" id="SSF46785">
    <property type="entry name" value="Winged helix' DNA-binding domain"/>
    <property type="match status" value="1"/>
</dbReference>
<dbReference type="OrthoDB" id="122286at2"/>
<gene>
    <name evidence="2" type="ORF">DFR42_105312</name>
</gene>
<dbReference type="AlphaFoldDB" id="A0A318J4R4"/>
<evidence type="ECO:0000313" key="2">
    <source>
        <dbReference type="EMBL" id="PXX42654.1"/>
    </source>
</evidence>
<dbReference type="Gene3D" id="1.10.10.10">
    <property type="entry name" value="Winged helix-like DNA-binding domain superfamily/Winged helix DNA-binding domain"/>
    <property type="match status" value="1"/>
</dbReference>
<reference evidence="2 3" key="1">
    <citation type="submission" date="2018-05" db="EMBL/GenBank/DDBJ databases">
        <title>Genomic Encyclopedia of Type Strains, Phase IV (KMG-IV): sequencing the most valuable type-strain genomes for metagenomic binning, comparative biology and taxonomic classification.</title>
        <authorList>
            <person name="Goeker M."/>
        </authorList>
    </citation>
    <scope>NUCLEOTIDE SEQUENCE [LARGE SCALE GENOMIC DNA]</scope>
    <source>
        <strain evidence="2 3">DSM 19792</strain>
    </source>
</reference>
<keyword evidence="3" id="KW-1185">Reference proteome</keyword>